<sequence>MLRRRWNALPFDGPVRHRPLGLRLLGLVSLGWSRPGSPCQWSSPVAGQRHQRHVSCDHGPYRRHDRQASAVTRR</sequence>
<proteinExistence type="predicted"/>
<dbReference type="EMBL" id="GGFJ01014094">
    <property type="protein sequence ID" value="MBW63235.1"/>
    <property type="molecule type" value="Transcribed_RNA"/>
</dbReference>
<protein>
    <submittedName>
        <fullName evidence="2">Putative secreted protein</fullName>
    </submittedName>
</protein>
<evidence type="ECO:0000256" key="1">
    <source>
        <dbReference type="SAM" id="MobiDB-lite"/>
    </source>
</evidence>
<accession>A0A2M4CDB7</accession>
<reference evidence="2" key="1">
    <citation type="submission" date="2018-01" db="EMBL/GenBank/DDBJ databases">
        <title>An insight into the sialome of Amazonian anophelines.</title>
        <authorList>
            <person name="Ribeiro J.M."/>
            <person name="Scarpassa V."/>
            <person name="Calvo E."/>
        </authorList>
    </citation>
    <scope>NUCLEOTIDE SEQUENCE</scope>
    <source>
        <tissue evidence="2">Salivary glands</tissue>
    </source>
</reference>
<dbReference type="AlphaFoldDB" id="A0A2M4CDB7"/>
<organism evidence="2">
    <name type="scientific">Anopheles marajoara</name>
    <dbReference type="NCBI Taxonomy" id="58244"/>
    <lineage>
        <taxon>Eukaryota</taxon>
        <taxon>Metazoa</taxon>
        <taxon>Ecdysozoa</taxon>
        <taxon>Arthropoda</taxon>
        <taxon>Hexapoda</taxon>
        <taxon>Insecta</taxon>
        <taxon>Pterygota</taxon>
        <taxon>Neoptera</taxon>
        <taxon>Endopterygota</taxon>
        <taxon>Diptera</taxon>
        <taxon>Nematocera</taxon>
        <taxon>Culicoidea</taxon>
        <taxon>Culicidae</taxon>
        <taxon>Anophelinae</taxon>
        <taxon>Anopheles</taxon>
    </lineage>
</organism>
<evidence type="ECO:0000313" key="2">
    <source>
        <dbReference type="EMBL" id="MBW63235.1"/>
    </source>
</evidence>
<feature type="region of interest" description="Disordered" evidence="1">
    <location>
        <begin position="42"/>
        <end position="74"/>
    </location>
</feature>
<name>A0A2M4CDB7_9DIPT</name>